<dbReference type="InterPro" id="IPR005471">
    <property type="entry name" value="Tscrpt_reg_IclR_N"/>
</dbReference>
<dbReference type="InterPro" id="IPR036388">
    <property type="entry name" value="WH-like_DNA-bd_sf"/>
</dbReference>
<dbReference type="PROSITE" id="PS51077">
    <property type="entry name" value="HTH_ICLR"/>
    <property type="match status" value="1"/>
</dbReference>
<dbReference type="InterPro" id="IPR029016">
    <property type="entry name" value="GAF-like_dom_sf"/>
</dbReference>
<keyword evidence="2" id="KW-0238">DNA-binding</keyword>
<dbReference type="InterPro" id="IPR050707">
    <property type="entry name" value="HTH_MetabolicPath_Reg"/>
</dbReference>
<dbReference type="SMART" id="SM00346">
    <property type="entry name" value="HTH_ICLR"/>
    <property type="match status" value="1"/>
</dbReference>
<keyword evidence="1" id="KW-0805">Transcription regulation</keyword>
<dbReference type="GO" id="GO:0045892">
    <property type="term" value="P:negative regulation of DNA-templated transcription"/>
    <property type="evidence" value="ECO:0007669"/>
    <property type="project" value="TreeGrafter"/>
</dbReference>
<evidence type="ECO:0000256" key="3">
    <source>
        <dbReference type="ARBA" id="ARBA00023163"/>
    </source>
</evidence>
<accession>A0A6J7GFG2</accession>
<dbReference type="EMBL" id="CAFBMK010000039">
    <property type="protein sequence ID" value="CAB4907067.1"/>
    <property type="molecule type" value="Genomic_DNA"/>
</dbReference>
<sequence length="350" mass="35923">MSTEGPLETPADRAGSADVSPLGHDGPTSPAAVAGVADGVAVGGHPTGGEATAGAAVAEGAAADGATDDVPAVPGAPTPPNETARRSRALRLTKDLDLLRGLAADVTGEGLGVVRLATQIGRDKSQVSRSLRALVETGLVERDPVTGRYHLGLELYALAASTAQRRLLSVSPDVLRHLAGELDETVHLCTLHGVDVLTLRSESPPARATAWGAWEGETAPAHATSAGRVLLAGLSPAALRDRYRAAELAGVAPRSRVQSTEDLAAVLSEVHSTGTSVVREEHEEGAIGVSAPVHDFRGERVAAVNVSGERRLVEPRLDEVVASVAAAATRLSRLLGAHTTSDGDLPRRPT</sequence>
<dbReference type="GO" id="GO:0003677">
    <property type="term" value="F:DNA binding"/>
    <property type="evidence" value="ECO:0007669"/>
    <property type="project" value="UniProtKB-KW"/>
</dbReference>
<dbReference type="PANTHER" id="PTHR30136">
    <property type="entry name" value="HELIX-TURN-HELIX TRANSCRIPTIONAL REGULATOR, ICLR FAMILY"/>
    <property type="match status" value="1"/>
</dbReference>
<dbReference type="Gene3D" id="1.10.10.10">
    <property type="entry name" value="Winged helix-like DNA-binding domain superfamily/Winged helix DNA-binding domain"/>
    <property type="match status" value="1"/>
</dbReference>
<feature type="compositionally biased region" description="Low complexity" evidence="4">
    <location>
        <begin position="48"/>
        <end position="73"/>
    </location>
</feature>
<protein>
    <submittedName>
        <fullName evidence="7">Unannotated protein</fullName>
    </submittedName>
</protein>
<dbReference type="Gene3D" id="3.30.450.40">
    <property type="match status" value="1"/>
</dbReference>
<dbReference type="Pfam" id="PF01614">
    <property type="entry name" value="IclR_C"/>
    <property type="match status" value="1"/>
</dbReference>
<feature type="domain" description="HTH iclR-type" evidence="5">
    <location>
        <begin position="89"/>
        <end position="153"/>
    </location>
</feature>
<dbReference type="SUPFAM" id="SSF55781">
    <property type="entry name" value="GAF domain-like"/>
    <property type="match status" value="1"/>
</dbReference>
<dbReference type="AlphaFoldDB" id="A0A6J7GFG2"/>
<evidence type="ECO:0000313" key="7">
    <source>
        <dbReference type="EMBL" id="CAB4907067.1"/>
    </source>
</evidence>
<feature type="region of interest" description="Disordered" evidence="4">
    <location>
        <begin position="1"/>
        <end position="86"/>
    </location>
</feature>
<proteinExistence type="predicted"/>
<evidence type="ECO:0000259" key="6">
    <source>
        <dbReference type="PROSITE" id="PS51078"/>
    </source>
</evidence>
<keyword evidence="3" id="KW-0804">Transcription</keyword>
<dbReference type="PROSITE" id="PS51078">
    <property type="entry name" value="ICLR_ED"/>
    <property type="match status" value="1"/>
</dbReference>
<feature type="domain" description="IclR-ED" evidence="6">
    <location>
        <begin position="154"/>
        <end position="337"/>
    </location>
</feature>
<evidence type="ECO:0000256" key="1">
    <source>
        <dbReference type="ARBA" id="ARBA00023015"/>
    </source>
</evidence>
<evidence type="ECO:0000259" key="5">
    <source>
        <dbReference type="PROSITE" id="PS51077"/>
    </source>
</evidence>
<evidence type="ECO:0000256" key="4">
    <source>
        <dbReference type="SAM" id="MobiDB-lite"/>
    </source>
</evidence>
<dbReference type="InterPro" id="IPR014757">
    <property type="entry name" value="Tscrpt_reg_IclR_C"/>
</dbReference>
<dbReference type="SUPFAM" id="SSF46785">
    <property type="entry name" value="Winged helix' DNA-binding domain"/>
    <property type="match status" value="1"/>
</dbReference>
<dbReference type="InterPro" id="IPR036390">
    <property type="entry name" value="WH_DNA-bd_sf"/>
</dbReference>
<organism evidence="7">
    <name type="scientific">freshwater metagenome</name>
    <dbReference type="NCBI Taxonomy" id="449393"/>
    <lineage>
        <taxon>unclassified sequences</taxon>
        <taxon>metagenomes</taxon>
        <taxon>ecological metagenomes</taxon>
    </lineage>
</organism>
<feature type="compositionally biased region" description="Low complexity" evidence="4">
    <location>
        <begin position="31"/>
        <end position="40"/>
    </location>
</feature>
<dbReference type="GO" id="GO:0003700">
    <property type="term" value="F:DNA-binding transcription factor activity"/>
    <property type="evidence" value="ECO:0007669"/>
    <property type="project" value="TreeGrafter"/>
</dbReference>
<evidence type="ECO:0000256" key="2">
    <source>
        <dbReference type="ARBA" id="ARBA00023125"/>
    </source>
</evidence>
<dbReference type="PANTHER" id="PTHR30136:SF24">
    <property type="entry name" value="HTH-TYPE TRANSCRIPTIONAL REPRESSOR ALLR"/>
    <property type="match status" value="1"/>
</dbReference>
<name>A0A6J7GFG2_9ZZZZ</name>
<dbReference type="Pfam" id="PF09339">
    <property type="entry name" value="HTH_IclR"/>
    <property type="match status" value="1"/>
</dbReference>
<gene>
    <name evidence="7" type="ORF">UFOPK3564_00962</name>
</gene>
<reference evidence="7" key="1">
    <citation type="submission" date="2020-05" db="EMBL/GenBank/DDBJ databases">
        <authorList>
            <person name="Chiriac C."/>
            <person name="Salcher M."/>
            <person name="Ghai R."/>
            <person name="Kavagutti S V."/>
        </authorList>
    </citation>
    <scope>NUCLEOTIDE SEQUENCE</scope>
</reference>